<gene>
    <name evidence="7" type="primary">FYV4</name>
    <name evidence="7" type="ORF">LTR97_004262</name>
</gene>
<evidence type="ECO:0000313" key="8">
    <source>
        <dbReference type="Proteomes" id="UP001310594"/>
    </source>
</evidence>
<evidence type="ECO:0000256" key="4">
    <source>
        <dbReference type="ARBA" id="ARBA00035129"/>
    </source>
</evidence>
<evidence type="ECO:0000256" key="3">
    <source>
        <dbReference type="ARBA" id="ARBA00023128"/>
    </source>
</evidence>
<evidence type="ECO:0000256" key="2">
    <source>
        <dbReference type="ARBA" id="ARBA00010492"/>
    </source>
</evidence>
<feature type="compositionally biased region" description="Basic and acidic residues" evidence="5">
    <location>
        <begin position="224"/>
        <end position="238"/>
    </location>
</feature>
<dbReference type="Proteomes" id="UP001310594">
    <property type="component" value="Unassembled WGS sequence"/>
</dbReference>
<organism evidence="7 8">
    <name type="scientific">Elasticomyces elasticus</name>
    <dbReference type="NCBI Taxonomy" id="574655"/>
    <lineage>
        <taxon>Eukaryota</taxon>
        <taxon>Fungi</taxon>
        <taxon>Dikarya</taxon>
        <taxon>Ascomycota</taxon>
        <taxon>Pezizomycotina</taxon>
        <taxon>Dothideomycetes</taxon>
        <taxon>Dothideomycetidae</taxon>
        <taxon>Mycosphaerellales</taxon>
        <taxon>Teratosphaeriaceae</taxon>
        <taxon>Elasticomyces</taxon>
    </lineage>
</organism>
<dbReference type="PANTHER" id="PTHR28235:SF1">
    <property type="entry name" value="SMALL RIBOSOMAL SUBUNIT PROTEIN MS41"/>
    <property type="match status" value="1"/>
</dbReference>
<keyword evidence="3" id="KW-0496">Mitochondrion</keyword>
<evidence type="ECO:0000259" key="6">
    <source>
        <dbReference type="SMART" id="SM01238"/>
    </source>
</evidence>
<dbReference type="GO" id="GO:0005739">
    <property type="term" value="C:mitochondrion"/>
    <property type="evidence" value="ECO:0007669"/>
    <property type="project" value="UniProtKB-SubCell"/>
</dbReference>
<sequence length="250" mass="27729">MALKRPATLLNLPSPTRCLFAQTRTLHRLHAPHLRIPRPTPFVPDVPTFLTLIGRNLAQHATKIPSWDALFALSGSQLREAGIEPARARRYLLWWRERFRNGIMGIGGDLKEVKDGVAELRIVEVPSERKADQQATLTKGAGMRKVVVNVTPTVALPVDPTKPVGEEVKVEQAPRIDVQSAQAVTGVKIVAANTIGGTGVEAVKGHQGVARLRVQDGLWEERRGHKVDGGERRKAEVRYKRRAQERKNAR</sequence>
<reference evidence="7" key="1">
    <citation type="submission" date="2023-08" db="EMBL/GenBank/DDBJ databases">
        <title>Black Yeasts Isolated from many extreme environments.</title>
        <authorList>
            <person name="Coleine C."/>
            <person name="Stajich J.E."/>
            <person name="Selbmann L."/>
        </authorList>
    </citation>
    <scope>NUCLEOTIDE SEQUENCE</scope>
    <source>
        <strain evidence="7">CCFEE 5810</strain>
    </source>
</reference>
<protein>
    <recommendedName>
        <fullName evidence="4">Small ribosomal subunit protein mS41</fullName>
    </recommendedName>
</protein>
<comment type="caution">
    <text evidence="7">The sequence shown here is derived from an EMBL/GenBank/DDBJ whole genome shotgun (WGS) entry which is preliminary data.</text>
</comment>
<dbReference type="InterPro" id="IPR039603">
    <property type="entry name" value="Ribosomal_mS41"/>
</dbReference>
<dbReference type="SMART" id="SM01238">
    <property type="entry name" value="IGR"/>
    <property type="match status" value="1"/>
</dbReference>
<feature type="region of interest" description="Disordered" evidence="5">
    <location>
        <begin position="224"/>
        <end position="250"/>
    </location>
</feature>
<evidence type="ECO:0000256" key="5">
    <source>
        <dbReference type="SAM" id="MobiDB-lite"/>
    </source>
</evidence>
<comment type="similarity">
    <text evidence="2">Belongs to the mitochondrion-specific ribosomal protein mS41 family.</text>
</comment>
<evidence type="ECO:0000256" key="1">
    <source>
        <dbReference type="ARBA" id="ARBA00004173"/>
    </source>
</evidence>
<dbReference type="EMBL" id="JAVRQU010000006">
    <property type="protein sequence ID" value="KAK5701449.1"/>
    <property type="molecule type" value="Genomic_DNA"/>
</dbReference>
<dbReference type="PANTHER" id="PTHR28235">
    <property type="entry name" value="PROTEIN FYV4, MITOCHONDRIAL"/>
    <property type="match status" value="1"/>
</dbReference>
<proteinExistence type="inferred from homology"/>
<name>A0AAN7WDA0_9PEZI</name>
<accession>A0AAN7WDA0</accession>
<feature type="domain" description="Small ribosomal subunit protein mS41 SAM" evidence="6">
    <location>
        <begin position="46"/>
        <end position="102"/>
    </location>
</feature>
<comment type="subcellular location">
    <subcellularLocation>
        <location evidence="1">Mitochondrion</location>
    </subcellularLocation>
</comment>
<evidence type="ECO:0000313" key="7">
    <source>
        <dbReference type="EMBL" id="KAK5701449.1"/>
    </source>
</evidence>
<dbReference type="AlphaFoldDB" id="A0AAN7WDA0"/>
<dbReference type="InterPro" id="IPR019083">
    <property type="entry name" value="SAM_Ribosomal_mS41"/>
</dbReference>
<dbReference type="Pfam" id="PF09597">
    <property type="entry name" value="SAM_Ribosomal_mS41"/>
    <property type="match status" value="1"/>
</dbReference>